<dbReference type="EMBL" id="PGFJ01000002">
    <property type="protein sequence ID" value="PJJ79214.1"/>
    <property type="molecule type" value="Genomic_DNA"/>
</dbReference>
<dbReference type="RefSeq" id="WP_100341574.1">
    <property type="nucleotide sequence ID" value="NZ_PGFJ01000002.1"/>
</dbReference>
<dbReference type="Proteomes" id="UP000242687">
    <property type="component" value="Unassembled WGS sequence"/>
</dbReference>
<feature type="domain" description="Putative auto-transporter adhesin head GIN" evidence="2">
    <location>
        <begin position="47"/>
        <end position="186"/>
    </location>
</feature>
<reference evidence="3 4" key="1">
    <citation type="submission" date="2017-11" db="EMBL/GenBank/DDBJ databases">
        <title>Genomic Encyclopedia of Archaeal and Bacterial Type Strains, Phase II (KMG-II): From Individual Species to Whole Genera.</title>
        <authorList>
            <person name="Goeker M."/>
        </authorList>
    </citation>
    <scope>NUCLEOTIDE SEQUENCE [LARGE SCALE GENOMIC DNA]</scope>
    <source>
        <strain evidence="3 4">DSM 28175</strain>
    </source>
</reference>
<dbReference type="InterPro" id="IPR021255">
    <property type="entry name" value="DUF2807"/>
</dbReference>
<name>A0A2H9VLL5_9SPHI</name>
<evidence type="ECO:0000256" key="1">
    <source>
        <dbReference type="SAM" id="SignalP"/>
    </source>
</evidence>
<sequence length="214" mass="22606">MKTKFTTIIATVALLLSTSTLTFAGVKTDDNGAAVTSTELKQVGKIDAIEASGNVDVYIMNGDNDAVKVYSDYYGENAVVQNEDGVLRIASYGNDKLMVLVTVSDLHSITANDEAFVKTYGDALSAKSLLVDLNDKAVAVLKLDAIAAGITVNGDARADLYGMVENYSLARSATSTVNKDQLESYASRVKTLAQPKAARTHAFVNLGANAALLN</sequence>
<dbReference type="Gene3D" id="2.160.20.120">
    <property type="match status" value="1"/>
</dbReference>
<feature type="chain" id="PRO_5014180531" description="Putative auto-transporter adhesin head GIN domain-containing protein" evidence="1">
    <location>
        <begin position="25"/>
        <end position="214"/>
    </location>
</feature>
<protein>
    <recommendedName>
        <fullName evidence="2">Putative auto-transporter adhesin head GIN domain-containing protein</fullName>
    </recommendedName>
</protein>
<keyword evidence="1" id="KW-0732">Signal</keyword>
<organism evidence="3 4">
    <name type="scientific">Mucilaginibacter auburnensis</name>
    <dbReference type="NCBI Taxonomy" id="1457233"/>
    <lineage>
        <taxon>Bacteria</taxon>
        <taxon>Pseudomonadati</taxon>
        <taxon>Bacteroidota</taxon>
        <taxon>Sphingobacteriia</taxon>
        <taxon>Sphingobacteriales</taxon>
        <taxon>Sphingobacteriaceae</taxon>
        <taxon>Mucilaginibacter</taxon>
    </lineage>
</organism>
<accession>A0A2H9VLL5</accession>
<keyword evidence="4" id="KW-1185">Reference proteome</keyword>
<evidence type="ECO:0000259" key="2">
    <source>
        <dbReference type="Pfam" id="PF10988"/>
    </source>
</evidence>
<evidence type="ECO:0000313" key="4">
    <source>
        <dbReference type="Proteomes" id="UP000242687"/>
    </source>
</evidence>
<proteinExistence type="predicted"/>
<dbReference type="AlphaFoldDB" id="A0A2H9VLL5"/>
<dbReference type="Pfam" id="PF10988">
    <property type="entry name" value="DUF2807"/>
    <property type="match status" value="1"/>
</dbReference>
<comment type="caution">
    <text evidence="3">The sequence shown here is derived from an EMBL/GenBank/DDBJ whole genome shotgun (WGS) entry which is preliminary data.</text>
</comment>
<gene>
    <name evidence="3" type="ORF">CLV57_2340</name>
</gene>
<dbReference type="OrthoDB" id="796727at2"/>
<evidence type="ECO:0000313" key="3">
    <source>
        <dbReference type="EMBL" id="PJJ79214.1"/>
    </source>
</evidence>
<feature type="signal peptide" evidence="1">
    <location>
        <begin position="1"/>
        <end position="24"/>
    </location>
</feature>